<dbReference type="InterPro" id="IPR027417">
    <property type="entry name" value="P-loop_NTPase"/>
</dbReference>
<keyword evidence="1" id="KW-0347">Helicase</keyword>
<dbReference type="EC" id="5.6.2.3" evidence="1"/>
<reference evidence="4" key="2">
    <citation type="submission" date="2022-03" db="EMBL/GenBank/DDBJ databases">
        <title>Draft title - Genomic analysis of global carrot germplasm unveils the trajectory of domestication and the origin of high carotenoid orange carrot.</title>
        <authorList>
            <person name="Iorizzo M."/>
            <person name="Ellison S."/>
            <person name="Senalik D."/>
            <person name="Macko-Podgorni A."/>
            <person name="Grzebelus D."/>
            <person name="Bostan H."/>
            <person name="Rolling W."/>
            <person name="Curaba J."/>
            <person name="Simon P."/>
        </authorList>
    </citation>
    <scope>NUCLEOTIDE SEQUENCE</scope>
    <source>
        <tissue evidence="4">Leaf</tissue>
    </source>
</reference>
<dbReference type="GO" id="GO:0005524">
    <property type="term" value="F:ATP binding"/>
    <property type="evidence" value="ECO:0007669"/>
    <property type="project" value="UniProtKB-KW"/>
</dbReference>
<dbReference type="Proteomes" id="UP000077755">
    <property type="component" value="Chromosome 9"/>
</dbReference>
<comment type="catalytic activity">
    <reaction evidence="1">
        <text>ATP + H2O = ADP + phosphate + H(+)</text>
        <dbReference type="Rhea" id="RHEA:13065"/>
        <dbReference type="ChEBI" id="CHEBI:15377"/>
        <dbReference type="ChEBI" id="CHEBI:15378"/>
        <dbReference type="ChEBI" id="CHEBI:30616"/>
        <dbReference type="ChEBI" id="CHEBI:43474"/>
        <dbReference type="ChEBI" id="CHEBI:456216"/>
        <dbReference type="EC" id="5.6.2.3"/>
    </reaction>
</comment>
<organism evidence="4 5">
    <name type="scientific">Daucus carota subsp. sativus</name>
    <name type="common">Carrot</name>
    <dbReference type="NCBI Taxonomy" id="79200"/>
    <lineage>
        <taxon>Eukaryota</taxon>
        <taxon>Viridiplantae</taxon>
        <taxon>Streptophyta</taxon>
        <taxon>Embryophyta</taxon>
        <taxon>Tracheophyta</taxon>
        <taxon>Spermatophyta</taxon>
        <taxon>Magnoliopsida</taxon>
        <taxon>eudicotyledons</taxon>
        <taxon>Gunneridae</taxon>
        <taxon>Pentapetalae</taxon>
        <taxon>asterids</taxon>
        <taxon>campanulids</taxon>
        <taxon>Apiales</taxon>
        <taxon>Apiaceae</taxon>
        <taxon>Apioideae</taxon>
        <taxon>Scandiceae</taxon>
        <taxon>Daucinae</taxon>
        <taxon>Daucus</taxon>
        <taxon>Daucus sect. Daucus</taxon>
    </lineage>
</organism>
<dbReference type="PANTHER" id="PTHR10492:SF93">
    <property type="entry name" value="ATP-DEPENDENT DNA HELICASE"/>
    <property type="match status" value="1"/>
</dbReference>
<reference evidence="4" key="1">
    <citation type="journal article" date="2016" name="Nat. Genet.">
        <title>A high-quality carrot genome assembly provides new insights into carotenoid accumulation and asterid genome evolution.</title>
        <authorList>
            <person name="Iorizzo M."/>
            <person name="Ellison S."/>
            <person name="Senalik D."/>
            <person name="Zeng P."/>
            <person name="Satapoomin P."/>
            <person name="Huang J."/>
            <person name="Bowman M."/>
            <person name="Iovene M."/>
            <person name="Sanseverino W."/>
            <person name="Cavagnaro P."/>
            <person name="Yildiz M."/>
            <person name="Macko-Podgorni A."/>
            <person name="Moranska E."/>
            <person name="Grzebelus E."/>
            <person name="Grzebelus D."/>
            <person name="Ashrafi H."/>
            <person name="Zheng Z."/>
            <person name="Cheng S."/>
            <person name="Spooner D."/>
            <person name="Van Deynze A."/>
            <person name="Simon P."/>
        </authorList>
    </citation>
    <scope>NUCLEOTIDE SEQUENCE</scope>
    <source>
        <tissue evidence="4">Leaf</tissue>
    </source>
</reference>
<dbReference type="GO" id="GO:0006281">
    <property type="term" value="P:DNA repair"/>
    <property type="evidence" value="ECO:0007669"/>
    <property type="project" value="UniProtKB-KW"/>
</dbReference>
<keyword evidence="1" id="KW-0547">Nucleotide-binding</keyword>
<evidence type="ECO:0000313" key="4">
    <source>
        <dbReference type="EMBL" id="WOH14596.1"/>
    </source>
</evidence>
<feature type="domain" description="DNA helicase Pif1-like DEAD-box helicase" evidence="2">
    <location>
        <begin position="1"/>
        <end position="113"/>
    </location>
</feature>
<name>A0AAF0XY19_DAUCS</name>
<accession>A0AAF0XY19</accession>
<keyword evidence="1" id="KW-0233">DNA recombination</keyword>
<proteinExistence type="inferred from homology"/>
<evidence type="ECO:0000313" key="5">
    <source>
        <dbReference type="Proteomes" id="UP000077755"/>
    </source>
</evidence>
<keyword evidence="1" id="KW-0227">DNA damage</keyword>
<comment type="cofactor">
    <cofactor evidence="1">
        <name>Mg(2+)</name>
        <dbReference type="ChEBI" id="CHEBI:18420"/>
    </cofactor>
</comment>
<dbReference type="GO" id="GO:0000723">
    <property type="term" value="P:telomere maintenance"/>
    <property type="evidence" value="ECO:0007669"/>
    <property type="project" value="InterPro"/>
</dbReference>
<gene>
    <name evidence="4" type="ORF">DCAR_0934116</name>
</gene>
<dbReference type="SUPFAM" id="SSF52540">
    <property type="entry name" value="P-loop containing nucleoside triphosphate hydrolases"/>
    <property type="match status" value="1"/>
</dbReference>
<evidence type="ECO:0000259" key="2">
    <source>
        <dbReference type="Pfam" id="PF05970"/>
    </source>
</evidence>
<keyword evidence="5" id="KW-1185">Reference proteome</keyword>
<keyword evidence="1" id="KW-0067">ATP-binding</keyword>
<dbReference type="Pfam" id="PF21530">
    <property type="entry name" value="Pif1_2B_dom"/>
    <property type="match status" value="1"/>
</dbReference>
<dbReference type="GO" id="GO:0006310">
    <property type="term" value="P:DNA recombination"/>
    <property type="evidence" value="ECO:0007669"/>
    <property type="project" value="UniProtKB-KW"/>
</dbReference>
<feature type="domain" description="DNA helicase Pif1-like 2B" evidence="3">
    <location>
        <begin position="212"/>
        <end position="258"/>
    </location>
</feature>
<dbReference type="GO" id="GO:0043139">
    <property type="term" value="F:5'-3' DNA helicase activity"/>
    <property type="evidence" value="ECO:0007669"/>
    <property type="project" value="UniProtKB-EC"/>
</dbReference>
<protein>
    <recommendedName>
        <fullName evidence="1">ATP-dependent DNA helicase</fullName>
        <ecNumber evidence="1">5.6.2.3</ecNumber>
    </recommendedName>
</protein>
<sequence length="329" mass="36740">MQHRFAFECLDRSLRDITRSSDESRSNLPFGGITMVLGGDFRQILPVIPHADRAVILEACITRSRLWNICQIFILKKNMRLNKGTSPSEIEELNKFAKWVLAVGDGKVENHQTGENLVEDEIEVPLQFCDLENDNSVENMITNISPDFVKNAKDPEYLSQRAILTPTNQTVGHLNSLIVEMIPGESTTYYSVDSAEDFGGTDEDLHSAFPIEYLNSLNIPGLPAHDLKLKPGVVVMLMRNLNQTLGLCNGTRMIVTKFGLFLPKPVFTHGQFYVAISRVTSPAGLKGVNDAQQHPIIVIIASYKSNFIEGSSNKISNSFCNDFRNLHKT</sequence>
<dbReference type="AlphaFoldDB" id="A0AAF0XY19"/>
<keyword evidence="1" id="KW-0234">DNA repair</keyword>
<evidence type="ECO:0000256" key="1">
    <source>
        <dbReference type="RuleBase" id="RU363044"/>
    </source>
</evidence>
<comment type="similarity">
    <text evidence="1">Belongs to the helicase family.</text>
</comment>
<evidence type="ECO:0000259" key="3">
    <source>
        <dbReference type="Pfam" id="PF21530"/>
    </source>
</evidence>
<dbReference type="PANTHER" id="PTHR10492">
    <property type="match status" value="1"/>
</dbReference>
<keyword evidence="1" id="KW-0378">Hydrolase</keyword>
<dbReference type="InterPro" id="IPR010285">
    <property type="entry name" value="DNA_helicase_pif1-like_DEAD"/>
</dbReference>
<dbReference type="Pfam" id="PF05970">
    <property type="entry name" value="PIF1"/>
    <property type="match status" value="1"/>
</dbReference>
<dbReference type="InterPro" id="IPR049163">
    <property type="entry name" value="Pif1-like_2B_dom"/>
</dbReference>
<dbReference type="EMBL" id="CP093351">
    <property type="protein sequence ID" value="WOH14596.1"/>
    <property type="molecule type" value="Genomic_DNA"/>
</dbReference>
<dbReference type="GO" id="GO:0016787">
    <property type="term" value="F:hydrolase activity"/>
    <property type="evidence" value="ECO:0007669"/>
    <property type="project" value="UniProtKB-KW"/>
</dbReference>